<sequence>MDIYFSDNYGKLYEELEDGVAEIFVHNDINGCVKHQFIKRKIIPWIDGKQFYDLVTPYGYGGPYIVELKGEKKILVESFQKAFSKYCMDNMIVSEFVRFHPIKRNHRDFWEMYYPIFDRITLGTNIYKYDDPVQEEFSKSCRKNIRQALNKGASYSITEAPESLADFVGVYYSTMDRNNANDYYYFNKTYFQNLIKYFRNNILLVKVHYDNKIVAAGCYFVSDSVVHIHLSGTLSEYLWLSPAYLLRYAVTKWAKENNITYLHHGGGRTNKTDDSLYQFKKRFAKNTEFEFYIGQKIWNKKIYDKLCNINRKNVNSDYFPEYRIHGNNDR</sequence>
<keyword evidence="4" id="KW-0573">Peptidoglycan synthesis</keyword>
<keyword evidence="2" id="KW-0808">Transferase</keyword>
<dbReference type="InterPro" id="IPR038740">
    <property type="entry name" value="BioF2-like_GNAT_dom"/>
</dbReference>
<evidence type="ECO:0000259" key="7">
    <source>
        <dbReference type="Pfam" id="PF13480"/>
    </source>
</evidence>
<dbReference type="EMBL" id="JANFXK010000001">
    <property type="protein sequence ID" value="MCQ4635285.1"/>
    <property type="molecule type" value="Genomic_DNA"/>
</dbReference>
<keyword evidence="3" id="KW-0133">Cell shape</keyword>
<dbReference type="InterPro" id="IPR050644">
    <property type="entry name" value="PG_Glycine_Bridge_Synth"/>
</dbReference>
<dbReference type="Pfam" id="PF13480">
    <property type="entry name" value="Acetyltransf_6"/>
    <property type="match status" value="1"/>
</dbReference>
<dbReference type="Gene3D" id="3.40.630.30">
    <property type="match status" value="1"/>
</dbReference>
<evidence type="ECO:0000256" key="2">
    <source>
        <dbReference type="ARBA" id="ARBA00022679"/>
    </source>
</evidence>
<protein>
    <submittedName>
        <fullName evidence="8">GNAT family N-acetyltransferase</fullName>
    </submittedName>
</protein>
<evidence type="ECO:0000313" key="8">
    <source>
        <dbReference type="EMBL" id="MCQ4635285.1"/>
    </source>
</evidence>
<dbReference type="PROSITE" id="PS51191">
    <property type="entry name" value="FEMABX"/>
    <property type="match status" value="1"/>
</dbReference>
<name>A0ABT1RJC6_9FIRM</name>
<gene>
    <name evidence="8" type="ORF">NE619_00880</name>
</gene>
<evidence type="ECO:0000256" key="3">
    <source>
        <dbReference type="ARBA" id="ARBA00022960"/>
    </source>
</evidence>
<keyword evidence="6" id="KW-0961">Cell wall biogenesis/degradation</keyword>
<keyword evidence="9" id="KW-1185">Reference proteome</keyword>
<dbReference type="Proteomes" id="UP001524502">
    <property type="component" value="Unassembled WGS sequence"/>
</dbReference>
<evidence type="ECO:0000256" key="4">
    <source>
        <dbReference type="ARBA" id="ARBA00022984"/>
    </source>
</evidence>
<comment type="similarity">
    <text evidence="1">Belongs to the FemABX family.</text>
</comment>
<evidence type="ECO:0000256" key="1">
    <source>
        <dbReference type="ARBA" id="ARBA00009943"/>
    </source>
</evidence>
<dbReference type="RefSeq" id="WP_256130482.1">
    <property type="nucleotide sequence ID" value="NZ_JANFXK010000001.1"/>
</dbReference>
<dbReference type="InterPro" id="IPR003447">
    <property type="entry name" value="FEMABX"/>
</dbReference>
<organism evidence="8 9">
    <name type="scientific">Anaerovorax odorimutans</name>
    <dbReference type="NCBI Taxonomy" id="109327"/>
    <lineage>
        <taxon>Bacteria</taxon>
        <taxon>Bacillati</taxon>
        <taxon>Bacillota</taxon>
        <taxon>Clostridia</taxon>
        <taxon>Peptostreptococcales</taxon>
        <taxon>Anaerovoracaceae</taxon>
        <taxon>Anaerovorax</taxon>
    </lineage>
</organism>
<evidence type="ECO:0000256" key="5">
    <source>
        <dbReference type="ARBA" id="ARBA00023315"/>
    </source>
</evidence>
<dbReference type="SUPFAM" id="SSF55729">
    <property type="entry name" value="Acyl-CoA N-acyltransferases (Nat)"/>
    <property type="match status" value="1"/>
</dbReference>
<dbReference type="PANTHER" id="PTHR36174:SF1">
    <property type="entry name" value="LIPID II:GLYCINE GLYCYLTRANSFERASE"/>
    <property type="match status" value="1"/>
</dbReference>
<proteinExistence type="inferred from homology"/>
<accession>A0ABT1RJC6</accession>
<dbReference type="PANTHER" id="PTHR36174">
    <property type="entry name" value="LIPID II:GLYCINE GLYCYLTRANSFERASE"/>
    <property type="match status" value="1"/>
</dbReference>
<reference evidence="8 9" key="1">
    <citation type="submission" date="2022-06" db="EMBL/GenBank/DDBJ databases">
        <title>Isolation of gut microbiota from human fecal samples.</title>
        <authorList>
            <person name="Pamer E.G."/>
            <person name="Barat B."/>
            <person name="Waligurski E."/>
            <person name="Medina S."/>
            <person name="Paddock L."/>
            <person name="Mostad J."/>
        </authorList>
    </citation>
    <scope>NUCLEOTIDE SEQUENCE [LARGE SCALE GENOMIC DNA]</scope>
    <source>
        <strain evidence="8 9">SL.3.17</strain>
    </source>
</reference>
<dbReference type="InterPro" id="IPR016181">
    <property type="entry name" value="Acyl_CoA_acyltransferase"/>
</dbReference>
<feature type="domain" description="BioF2-like acetyltransferase" evidence="7">
    <location>
        <begin position="139"/>
        <end position="269"/>
    </location>
</feature>
<evidence type="ECO:0000256" key="6">
    <source>
        <dbReference type="ARBA" id="ARBA00023316"/>
    </source>
</evidence>
<evidence type="ECO:0000313" key="9">
    <source>
        <dbReference type="Proteomes" id="UP001524502"/>
    </source>
</evidence>
<comment type="caution">
    <text evidence="8">The sequence shown here is derived from an EMBL/GenBank/DDBJ whole genome shotgun (WGS) entry which is preliminary data.</text>
</comment>
<keyword evidence="5" id="KW-0012">Acyltransferase</keyword>